<keyword evidence="1" id="KW-0597">Phosphoprotein</keyword>
<reference evidence="4 5" key="1">
    <citation type="submission" date="2014-08" db="EMBL/GenBank/DDBJ databases">
        <authorList>
            <person name="Wibberg D."/>
        </authorList>
    </citation>
    <scope>NUCLEOTIDE SEQUENCE [LARGE SCALE GENOMIC DNA]</scope>
    <source>
        <strain evidence="5">ING2-E5B</strain>
    </source>
</reference>
<name>A0A098BYJ1_9BACT</name>
<dbReference type="SMART" id="SM00850">
    <property type="entry name" value="LytTR"/>
    <property type="match status" value="1"/>
</dbReference>
<dbReference type="SMART" id="SM00448">
    <property type="entry name" value="REC"/>
    <property type="match status" value="1"/>
</dbReference>
<dbReference type="HOGENOM" id="CLU_000445_14_1_10"/>
<proteinExistence type="predicted"/>
<dbReference type="InterPro" id="IPR007492">
    <property type="entry name" value="LytTR_DNA-bd_dom"/>
</dbReference>
<dbReference type="Proteomes" id="UP000032417">
    <property type="component" value="Chromosome 1"/>
</dbReference>
<dbReference type="EMBL" id="LN515532">
    <property type="protein sequence ID" value="CEA15729.1"/>
    <property type="molecule type" value="Genomic_DNA"/>
</dbReference>
<dbReference type="Gene3D" id="3.40.50.2300">
    <property type="match status" value="1"/>
</dbReference>
<dbReference type="GO" id="GO:0000156">
    <property type="term" value="F:phosphorelay response regulator activity"/>
    <property type="evidence" value="ECO:0007669"/>
    <property type="project" value="InterPro"/>
</dbReference>
<evidence type="ECO:0000259" key="2">
    <source>
        <dbReference type="PROSITE" id="PS50110"/>
    </source>
</evidence>
<evidence type="ECO:0000259" key="3">
    <source>
        <dbReference type="PROSITE" id="PS50930"/>
    </source>
</evidence>
<dbReference type="PROSITE" id="PS50930">
    <property type="entry name" value="HTH_LYTTR"/>
    <property type="match status" value="1"/>
</dbReference>
<evidence type="ECO:0000313" key="4">
    <source>
        <dbReference type="EMBL" id="CEA15729.1"/>
    </source>
</evidence>
<dbReference type="PATRIC" id="fig|1562970.3.peg.963"/>
<gene>
    <name evidence="4" type="ORF">ING2E5B_0975</name>
</gene>
<dbReference type="GO" id="GO:0003677">
    <property type="term" value="F:DNA binding"/>
    <property type="evidence" value="ECO:0007669"/>
    <property type="project" value="InterPro"/>
</dbReference>
<protein>
    <submittedName>
        <fullName evidence="4">Two-component system response regulator</fullName>
    </submittedName>
</protein>
<organism evidence="4 5">
    <name type="scientific">Fermentimonas caenicola</name>
    <dbReference type="NCBI Taxonomy" id="1562970"/>
    <lineage>
        <taxon>Bacteria</taxon>
        <taxon>Pseudomonadati</taxon>
        <taxon>Bacteroidota</taxon>
        <taxon>Bacteroidia</taxon>
        <taxon>Bacteroidales</taxon>
        <taxon>Dysgonomonadaceae</taxon>
        <taxon>Fermentimonas</taxon>
    </lineage>
</organism>
<evidence type="ECO:0000256" key="1">
    <source>
        <dbReference type="PROSITE-ProRule" id="PRU00169"/>
    </source>
</evidence>
<dbReference type="InterPro" id="IPR046947">
    <property type="entry name" value="LytR-like"/>
</dbReference>
<sequence>MILNCWIVDDEPLALSLLESYVNRVPFLKLTGKYSSAISAMQNITSEKVDVLFLDIQMPGINGMDFAYTISDNTRVIFTTAFSEYAIEGYRVNALDYLLKPFSFEDFMIAAKKALNWFEIKTKSGYDSERERSNVGIFVKSEYKYLHVLYKDIDYIEGLKDYVKIYTITDPKPILSLMSLKQLEEELPYDNFIRVHRSYIINMEKITSINKNRIIISNKEIPIGDTYRKQFMAIIDKR</sequence>
<dbReference type="SUPFAM" id="SSF52172">
    <property type="entry name" value="CheY-like"/>
    <property type="match status" value="1"/>
</dbReference>
<dbReference type="OrthoDB" id="1490554at2"/>
<keyword evidence="5" id="KW-1185">Reference proteome</keyword>
<dbReference type="Gene3D" id="2.40.50.1020">
    <property type="entry name" value="LytTr DNA-binding domain"/>
    <property type="match status" value="1"/>
</dbReference>
<dbReference type="STRING" id="1562970.ING2E5B_0975"/>
<dbReference type="AlphaFoldDB" id="A0A098BYJ1"/>
<dbReference type="PROSITE" id="PS50110">
    <property type="entry name" value="RESPONSE_REGULATORY"/>
    <property type="match status" value="1"/>
</dbReference>
<dbReference type="PANTHER" id="PTHR37299:SF1">
    <property type="entry name" value="STAGE 0 SPORULATION PROTEIN A HOMOLOG"/>
    <property type="match status" value="1"/>
</dbReference>
<dbReference type="PANTHER" id="PTHR37299">
    <property type="entry name" value="TRANSCRIPTIONAL REGULATOR-RELATED"/>
    <property type="match status" value="1"/>
</dbReference>
<dbReference type="Pfam" id="PF04397">
    <property type="entry name" value="LytTR"/>
    <property type="match status" value="1"/>
</dbReference>
<feature type="domain" description="HTH LytTR-type" evidence="3">
    <location>
        <begin position="137"/>
        <end position="237"/>
    </location>
</feature>
<dbReference type="KEGG" id="pbt:ING2E5B_0975"/>
<accession>A0A098BYJ1</accession>
<dbReference type="Pfam" id="PF00072">
    <property type="entry name" value="Response_reg"/>
    <property type="match status" value="1"/>
</dbReference>
<dbReference type="InterPro" id="IPR011006">
    <property type="entry name" value="CheY-like_superfamily"/>
</dbReference>
<feature type="modified residue" description="4-aspartylphosphate" evidence="1">
    <location>
        <position position="55"/>
    </location>
</feature>
<feature type="domain" description="Response regulatory" evidence="2">
    <location>
        <begin position="4"/>
        <end position="115"/>
    </location>
</feature>
<evidence type="ECO:0000313" key="5">
    <source>
        <dbReference type="Proteomes" id="UP000032417"/>
    </source>
</evidence>
<dbReference type="InterPro" id="IPR001789">
    <property type="entry name" value="Sig_transdc_resp-reg_receiver"/>
</dbReference>